<keyword evidence="3" id="KW-1185">Reference proteome</keyword>
<comment type="caution">
    <text evidence="2">The sequence shown here is derived from an EMBL/GenBank/DDBJ whole genome shotgun (WGS) entry which is preliminary data.</text>
</comment>
<keyword evidence="1" id="KW-0233">DNA recombination</keyword>
<dbReference type="InterPro" id="IPR011010">
    <property type="entry name" value="DNA_brk_join_enz"/>
</dbReference>
<name>A0A8H5GXD0_9AGAR</name>
<organism evidence="2 3">
    <name type="scientific">Collybiopsis confluens</name>
    <dbReference type="NCBI Taxonomy" id="2823264"/>
    <lineage>
        <taxon>Eukaryota</taxon>
        <taxon>Fungi</taxon>
        <taxon>Dikarya</taxon>
        <taxon>Basidiomycota</taxon>
        <taxon>Agaricomycotina</taxon>
        <taxon>Agaricomycetes</taxon>
        <taxon>Agaricomycetidae</taxon>
        <taxon>Agaricales</taxon>
        <taxon>Marasmiineae</taxon>
        <taxon>Omphalotaceae</taxon>
        <taxon>Collybiopsis</taxon>
    </lineage>
</organism>
<proteinExistence type="predicted"/>
<dbReference type="GO" id="GO:0015074">
    <property type="term" value="P:DNA integration"/>
    <property type="evidence" value="ECO:0007669"/>
    <property type="project" value="InterPro"/>
</dbReference>
<dbReference type="SUPFAM" id="SSF56349">
    <property type="entry name" value="DNA breaking-rejoining enzymes"/>
    <property type="match status" value="1"/>
</dbReference>
<dbReference type="GO" id="GO:0006310">
    <property type="term" value="P:DNA recombination"/>
    <property type="evidence" value="ECO:0007669"/>
    <property type="project" value="UniProtKB-KW"/>
</dbReference>
<evidence type="ECO:0000256" key="1">
    <source>
        <dbReference type="ARBA" id="ARBA00023172"/>
    </source>
</evidence>
<evidence type="ECO:0008006" key="4">
    <source>
        <dbReference type="Google" id="ProtNLM"/>
    </source>
</evidence>
<dbReference type="Gene3D" id="1.10.443.10">
    <property type="entry name" value="Intergrase catalytic core"/>
    <property type="match status" value="1"/>
</dbReference>
<dbReference type="OrthoDB" id="5598396at2759"/>
<protein>
    <recommendedName>
        <fullName evidence="4">Tyr recombinase domain-containing protein</fullName>
    </recommendedName>
</protein>
<gene>
    <name evidence="2" type="ORF">D9757_011648</name>
</gene>
<evidence type="ECO:0000313" key="3">
    <source>
        <dbReference type="Proteomes" id="UP000518752"/>
    </source>
</evidence>
<dbReference type="Proteomes" id="UP000518752">
    <property type="component" value="Unassembled WGS sequence"/>
</dbReference>
<dbReference type="GO" id="GO:0003677">
    <property type="term" value="F:DNA binding"/>
    <property type="evidence" value="ECO:0007669"/>
    <property type="project" value="InterPro"/>
</dbReference>
<sequence length="173" mass="19659">MLITGTCALLRLGELTLPDNPDIRNFRKVIARDSVSVEPPFYSFWLPYHKADRLFEGNKIVIAPKWGIDALHVFQLYLGLRDNLFPLHPHLWVSPSGSVPTRSWFIRHLRQVEPDTRWSGQSMRAGGATAMAEDGAPPHIIQATGRWASDAFQFYIRKNPVVLNAMLAAQRRN</sequence>
<dbReference type="EMBL" id="JAACJN010000109">
    <property type="protein sequence ID" value="KAF5372737.1"/>
    <property type="molecule type" value="Genomic_DNA"/>
</dbReference>
<evidence type="ECO:0000313" key="2">
    <source>
        <dbReference type="EMBL" id="KAF5372737.1"/>
    </source>
</evidence>
<dbReference type="AlphaFoldDB" id="A0A8H5GXD0"/>
<reference evidence="2 3" key="1">
    <citation type="journal article" date="2020" name="ISME J.">
        <title>Uncovering the hidden diversity of litter-decomposition mechanisms in mushroom-forming fungi.</title>
        <authorList>
            <person name="Floudas D."/>
            <person name="Bentzer J."/>
            <person name="Ahren D."/>
            <person name="Johansson T."/>
            <person name="Persson P."/>
            <person name="Tunlid A."/>
        </authorList>
    </citation>
    <scope>NUCLEOTIDE SEQUENCE [LARGE SCALE GENOMIC DNA]</scope>
    <source>
        <strain evidence="2 3">CBS 406.79</strain>
    </source>
</reference>
<accession>A0A8H5GXD0</accession>
<dbReference type="InterPro" id="IPR013762">
    <property type="entry name" value="Integrase-like_cat_sf"/>
</dbReference>